<dbReference type="OMA" id="MANDIHE"/>
<sequence length="324" mass="37790">MGSQAIKELCAARSLIVSLSNEIDVKNQKLLLMERKCDEMSASMKGMVEDGRRRQEAYLDAMSVMRLLKQQNLELKHNLETQGKEVEDKLKEVEKREAQISSDQKRLVAEKEQIEAQDRCGEDSYLLYQVDALRRELAEKIEELQYIEPLNQTLILKEHMANSDLQSARKELLKVLQDSFGDDSSIGIKRMGEVDQKPFRDACLQKYPSGDWEFNAAELSSLWQDHVSNPTWHPFQTKTIDGNEQEVIDENDKKLKDLRKHWGEDVYKSVADALLELNEYNPSGRYVVQELWNFKERRRASLKDGIEFLVQQLRTLKSQKRIRR</sequence>
<accession>A0A7N0ZVM2</accession>
<dbReference type="PANTHER" id="PTHR21596">
    <property type="entry name" value="RIBONUCLEASE P SUBUNIT P38"/>
    <property type="match status" value="1"/>
</dbReference>
<dbReference type="Proteomes" id="UP000594263">
    <property type="component" value="Unplaced"/>
</dbReference>
<dbReference type="EnsemblPlants" id="Kaladp0039s0629.1.v1.1">
    <property type="protein sequence ID" value="Kaladp0039s0629.1.v1.1"/>
    <property type="gene ID" value="Kaladp0039s0629.v1.1"/>
</dbReference>
<reference evidence="2" key="1">
    <citation type="submission" date="2021-01" db="UniProtKB">
        <authorList>
            <consortium name="EnsemblPlants"/>
        </authorList>
    </citation>
    <scope>IDENTIFICATION</scope>
</reference>
<keyword evidence="3" id="KW-1185">Reference proteome</keyword>
<evidence type="ECO:0000313" key="2">
    <source>
        <dbReference type="EnsemblPlants" id="Kaladp0039s0629.1.v1.1"/>
    </source>
</evidence>
<name>A0A7N0ZVM2_KALFE</name>
<organism evidence="2 3">
    <name type="scientific">Kalanchoe fedtschenkoi</name>
    <name type="common">Lavender scallops</name>
    <name type="synonym">South American air plant</name>
    <dbReference type="NCBI Taxonomy" id="63787"/>
    <lineage>
        <taxon>Eukaryota</taxon>
        <taxon>Viridiplantae</taxon>
        <taxon>Streptophyta</taxon>
        <taxon>Embryophyta</taxon>
        <taxon>Tracheophyta</taxon>
        <taxon>Spermatophyta</taxon>
        <taxon>Magnoliopsida</taxon>
        <taxon>eudicotyledons</taxon>
        <taxon>Gunneridae</taxon>
        <taxon>Pentapetalae</taxon>
        <taxon>Saxifragales</taxon>
        <taxon>Crassulaceae</taxon>
        <taxon>Kalanchoe</taxon>
    </lineage>
</organism>
<dbReference type="Pfam" id="PF03469">
    <property type="entry name" value="XH"/>
    <property type="match status" value="1"/>
</dbReference>
<dbReference type="InterPro" id="IPR045177">
    <property type="entry name" value="FDM1-5/IDN2"/>
</dbReference>
<feature type="domain" description="Factor of DNA methylation 1-5/IDN2" evidence="1">
    <location>
        <begin position="189"/>
        <end position="318"/>
    </location>
</feature>
<evidence type="ECO:0000313" key="3">
    <source>
        <dbReference type="Proteomes" id="UP000594263"/>
    </source>
</evidence>
<evidence type="ECO:0000259" key="1">
    <source>
        <dbReference type="Pfam" id="PF03469"/>
    </source>
</evidence>
<proteinExistence type="predicted"/>
<protein>
    <recommendedName>
        <fullName evidence="1">Factor of DNA methylation 1-5/IDN2 domain-containing protein</fullName>
    </recommendedName>
</protein>
<dbReference type="PANTHER" id="PTHR21596:SF82">
    <property type="entry name" value="FACTOR OF DNA METHYLATION 5-LIKE"/>
    <property type="match status" value="1"/>
</dbReference>
<dbReference type="Gramene" id="Kaladp0039s0629.1.v1.1">
    <property type="protein sequence ID" value="Kaladp0039s0629.1.v1.1"/>
    <property type="gene ID" value="Kaladp0039s0629.v1.1"/>
</dbReference>
<dbReference type="InterPro" id="IPR005379">
    <property type="entry name" value="FDM1-5/IDN2_XH"/>
</dbReference>
<dbReference type="GO" id="GO:0080188">
    <property type="term" value="P:gene silencing by siRNA-directed DNA methylation"/>
    <property type="evidence" value="ECO:0007669"/>
    <property type="project" value="InterPro"/>
</dbReference>
<dbReference type="AlphaFoldDB" id="A0A7N0ZVM2"/>